<dbReference type="InterPro" id="IPR000330">
    <property type="entry name" value="SNF2_N"/>
</dbReference>
<dbReference type="InterPro" id="IPR014001">
    <property type="entry name" value="Helicase_ATP-bd"/>
</dbReference>
<keyword evidence="3" id="KW-0067">ATP-binding</keyword>
<dbReference type="CDD" id="cd18793">
    <property type="entry name" value="SF2_C_SNF"/>
    <property type="match status" value="1"/>
</dbReference>
<dbReference type="EMBL" id="MJBS01000020">
    <property type="protein sequence ID" value="OHF01341.1"/>
    <property type="molecule type" value="Genomic_DNA"/>
</dbReference>
<organism evidence="6 7">
    <name type="scientific">Colletotrichum orchidophilum</name>
    <dbReference type="NCBI Taxonomy" id="1209926"/>
    <lineage>
        <taxon>Eukaryota</taxon>
        <taxon>Fungi</taxon>
        <taxon>Dikarya</taxon>
        <taxon>Ascomycota</taxon>
        <taxon>Pezizomycotina</taxon>
        <taxon>Sordariomycetes</taxon>
        <taxon>Hypocreomycetidae</taxon>
        <taxon>Glomerellales</taxon>
        <taxon>Glomerellaceae</taxon>
        <taxon>Colletotrichum</taxon>
    </lineage>
</organism>
<dbReference type="GO" id="GO:0006281">
    <property type="term" value="P:DNA repair"/>
    <property type="evidence" value="ECO:0007669"/>
    <property type="project" value="TreeGrafter"/>
</dbReference>
<keyword evidence="7" id="KW-1185">Reference proteome</keyword>
<dbReference type="SUPFAM" id="SSF52540">
    <property type="entry name" value="P-loop containing nucleoside triphosphate hydrolases"/>
    <property type="match status" value="2"/>
</dbReference>
<dbReference type="PANTHER" id="PTHR45626">
    <property type="entry name" value="TRANSCRIPTION TERMINATION FACTOR 2-RELATED"/>
    <property type="match status" value="1"/>
</dbReference>
<dbReference type="InterPro" id="IPR049730">
    <property type="entry name" value="SNF2/RAD54-like_C"/>
</dbReference>
<dbReference type="Proteomes" id="UP000176998">
    <property type="component" value="Unassembled WGS sequence"/>
</dbReference>
<feature type="region of interest" description="Disordered" evidence="4">
    <location>
        <begin position="1115"/>
        <end position="1169"/>
    </location>
</feature>
<dbReference type="Pfam" id="PF00176">
    <property type="entry name" value="SNF2-rel_dom"/>
    <property type="match status" value="1"/>
</dbReference>
<comment type="caution">
    <text evidence="6">The sequence shown here is derived from an EMBL/GenBank/DDBJ whole genome shotgun (WGS) entry which is preliminary data.</text>
</comment>
<evidence type="ECO:0000256" key="3">
    <source>
        <dbReference type="ARBA" id="ARBA00022840"/>
    </source>
</evidence>
<dbReference type="Pfam" id="PF00271">
    <property type="entry name" value="Helicase_C"/>
    <property type="match status" value="1"/>
</dbReference>
<keyword evidence="1" id="KW-0547">Nucleotide-binding</keyword>
<proteinExistence type="predicted"/>
<sequence>MIGIATLFNHAGALRCGGVSNRLMASRSSFIPLGSLAITRENTQLTVEEWELLKERFGSWGGITPTIPAKGAKASEPFDDVEDTFLLSASFKHYKNLVAERWIQLELLIHPGEVEHGTARIYVLPDDIDNKIINRDRGKLRRSRKALISLLDFSQQAWSGRPTSKPISLDHIFRAEDDSHDSATLLRLFNTIPSPDPAPDIIANPFDQDAVYSVLEGNLPGLNESSKLYDYQRRSAAVMIQRESEPGQFLDPRLVKSTDQNGADYYYDTSSGMLTKEPRFYDSVRGGILAEQMGSGKTLICLAVILATRHLPTRTPEIYQGSDVRVRKKIGSLADMAASNINSKAAPWKAFFNVYDASQELEFPKCIAAIRRNPSRYVIPEAPPKRLRRREHHVDRPAKKIRHSHASIVIVPNNLVQQWIQEIEKHMVDPGNPAGLKVLKLTSQKEEIPNSQVLAAYDLVLITHSRLDRVWRETMMSGCPLSEVHFKRCIVDEGHKLGYAKINNKSNTLLAIDELTISARWIVTGTPATGLFGVDDQHFNDAHLDDQGNVDKAAALAEAEKGDLEKIGAIASLYLNARPWSNSVHETGDTAADWAVYVMQPKHSSRSTGRMGVLRATMNSLIVRHRLSELNTLLPSVNENVVVLDGSYQDKLSLNIFSMMIIFNAVQSQRVDMDYFFHPRQRKALLQLVHNLKQASFFGGSFFAKDDIMKALETAETFIRELKVFTSKEDTVLLEQAMEVAHVAIDNQLKDFSNKFNEVPIFIRDFLPNGVGSAWSLDDRDANPTCTDAGMVLTAQKLIASAMGKPAKLNSLLNGQLEYEGRKEQADQILSGAQDIVVDQRPSKTRGVLAGNTRLGGERIPRHLKLSASKPGDPIPELEELPDDLKKATLVSTVSAKLSYLIDAVVEHQDKEKIIIFYENENVAWYLAGLLEVIHVRHLIYASKLTYDRKMEYVDTFNHDPKIRVILMDLSQAAIGLDMRAASRIYFINPVLNPQIQAQAIGRARRISQQKPVTVETLVLRDSIEEVIMERKKSMSQFEHWKCKSILDDRPIYNWILNAGITPLPKDQNNYLAQAIPLKHPQPIFGSKFVGVQRAEEDTLANGTEIKSTVGHVKPVDGTHLTGRKRLHSPEPEGDGNPAGDGARPARRMRLAAGDNGVSGERPTPRVRF</sequence>
<evidence type="ECO:0000256" key="4">
    <source>
        <dbReference type="SAM" id="MobiDB-lite"/>
    </source>
</evidence>
<dbReference type="InterPro" id="IPR050628">
    <property type="entry name" value="SNF2_RAD54_helicase_TF"/>
</dbReference>
<dbReference type="InterPro" id="IPR001650">
    <property type="entry name" value="Helicase_C-like"/>
</dbReference>
<gene>
    <name evidence="6" type="ORF">CORC01_03374</name>
</gene>
<dbReference type="GO" id="GO:0005634">
    <property type="term" value="C:nucleus"/>
    <property type="evidence" value="ECO:0007669"/>
    <property type="project" value="TreeGrafter"/>
</dbReference>
<dbReference type="InterPro" id="IPR027417">
    <property type="entry name" value="P-loop_NTPase"/>
</dbReference>
<evidence type="ECO:0000259" key="5">
    <source>
        <dbReference type="PROSITE" id="PS51194"/>
    </source>
</evidence>
<feature type="domain" description="Helicase C-terminal" evidence="5">
    <location>
        <begin position="900"/>
        <end position="1046"/>
    </location>
</feature>
<accession>A0A1G4BIU3</accession>
<dbReference type="PROSITE" id="PS51194">
    <property type="entry name" value="HELICASE_CTER"/>
    <property type="match status" value="1"/>
</dbReference>
<dbReference type="AlphaFoldDB" id="A0A1G4BIU3"/>
<dbReference type="OrthoDB" id="2801544at2759"/>
<dbReference type="RefSeq" id="XP_022478483.1">
    <property type="nucleotide sequence ID" value="XM_022615024.1"/>
</dbReference>
<dbReference type="GO" id="GO:0008094">
    <property type="term" value="F:ATP-dependent activity, acting on DNA"/>
    <property type="evidence" value="ECO:0007669"/>
    <property type="project" value="TreeGrafter"/>
</dbReference>
<evidence type="ECO:0000313" key="7">
    <source>
        <dbReference type="Proteomes" id="UP000176998"/>
    </source>
</evidence>
<dbReference type="SMART" id="SM00487">
    <property type="entry name" value="DEXDc"/>
    <property type="match status" value="1"/>
</dbReference>
<reference evidence="6 7" key="1">
    <citation type="submission" date="2016-09" db="EMBL/GenBank/DDBJ databases">
        <authorList>
            <person name="Capua I."/>
            <person name="De Benedictis P."/>
            <person name="Joannis T."/>
            <person name="Lombin L.H."/>
            <person name="Cattoli G."/>
        </authorList>
    </citation>
    <scope>NUCLEOTIDE SEQUENCE [LARGE SCALE GENOMIC DNA]</scope>
    <source>
        <strain evidence="6 7">IMI 309357</strain>
    </source>
</reference>
<evidence type="ECO:0000313" key="6">
    <source>
        <dbReference type="EMBL" id="OHF01341.1"/>
    </source>
</evidence>
<dbReference type="GO" id="GO:0016787">
    <property type="term" value="F:hydrolase activity"/>
    <property type="evidence" value="ECO:0007669"/>
    <property type="project" value="UniProtKB-KW"/>
</dbReference>
<evidence type="ECO:0000256" key="2">
    <source>
        <dbReference type="ARBA" id="ARBA00022801"/>
    </source>
</evidence>
<name>A0A1G4BIU3_9PEZI</name>
<dbReference type="PANTHER" id="PTHR45626:SF51">
    <property type="entry name" value="SNF2-RELATED DOMAIN-CONTAINING PROTEIN"/>
    <property type="match status" value="1"/>
</dbReference>
<dbReference type="GO" id="GO:0005524">
    <property type="term" value="F:ATP binding"/>
    <property type="evidence" value="ECO:0007669"/>
    <property type="project" value="UniProtKB-KW"/>
</dbReference>
<keyword evidence="2" id="KW-0378">Hydrolase</keyword>
<protein>
    <recommendedName>
        <fullName evidence="5">Helicase C-terminal domain-containing protein</fullName>
    </recommendedName>
</protein>
<dbReference type="GeneID" id="34556534"/>
<dbReference type="STRING" id="1209926.A0A1G4BIU3"/>
<evidence type="ECO:0000256" key="1">
    <source>
        <dbReference type="ARBA" id="ARBA00022741"/>
    </source>
</evidence>
<dbReference type="Gene3D" id="3.40.50.300">
    <property type="entry name" value="P-loop containing nucleotide triphosphate hydrolases"/>
    <property type="match status" value="2"/>
</dbReference>